<feature type="region of interest" description="Disordered" evidence="4">
    <location>
        <begin position="1"/>
        <end position="20"/>
    </location>
</feature>
<feature type="compositionally biased region" description="Basic and acidic residues" evidence="4">
    <location>
        <begin position="7"/>
        <end position="16"/>
    </location>
</feature>
<comment type="caution">
    <text evidence="6">The sequence shown here is derived from an EMBL/GenBank/DDBJ whole genome shotgun (WGS) entry which is preliminary data.</text>
</comment>
<evidence type="ECO:0000313" key="7">
    <source>
        <dbReference type="Proteomes" id="UP001142400"/>
    </source>
</evidence>
<dbReference type="InterPro" id="IPR011008">
    <property type="entry name" value="Dimeric_a/b-barrel"/>
</dbReference>
<dbReference type="PRINTS" id="PR00033">
    <property type="entry name" value="HTHASNC"/>
</dbReference>
<evidence type="ECO:0000313" key="6">
    <source>
        <dbReference type="EMBL" id="MCQ8828600.1"/>
    </source>
</evidence>
<feature type="domain" description="HTH asnC-type" evidence="5">
    <location>
        <begin position="23"/>
        <end position="83"/>
    </location>
</feature>
<dbReference type="Gene3D" id="3.30.70.920">
    <property type="match status" value="2"/>
</dbReference>
<dbReference type="GO" id="GO:0043565">
    <property type="term" value="F:sequence-specific DNA binding"/>
    <property type="evidence" value="ECO:0007669"/>
    <property type="project" value="InterPro"/>
</dbReference>
<evidence type="ECO:0000256" key="4">
    <source>
        <dbReference type="SAM" id="MobiDB-lite"/>
    </source>
</evidence>
<dbReference type="RefSeq" id="WP_257630071.1">
    <property type="nucleotide sequence ID" value="NZ_JANIIC010000004.1"/>
</dbReference>
<dbReference type="InterPro" id="IPR036390">
    <property type="entry name" value="WH_DNA-bd_sf"/>
</dbReference>
<dbReference type="PANTHER" id="PTHR30154">
    <property type="entry name" value="LEUCINE-RESPONSIVE REGULATORY PROTEIN"/>
    <property type="match status" value="1"/>
</dbReference>
<dbReference type="SUPFAM" id="SSF54909">
    <property type="entry name" value="Dimeric alpha+beta barrel"/>
    <property type="match status" value="2"/>
</dbReference>
<dbReference type="PANTHER" id="PTHR30154:SF34">
    <property type="entry name" value="TRANSCRIPTIONAL REGULATOR AZLB"/>
    <property type="match status" value="1"/>
</dbReference>
<evidence type="ECO:0000256" key="3">
    <source>
        <dbReference type="ARBA" id="ARBA00023163"/>
    </source>
</evidence>
<accession>A0A9X2RU06</accession>
<dbReference type="InterPro" id="IPR054609">
    <property type="entry name" value="PF0864-like_C"/>
</dbReference>
<gene>
    <name evidence="6" type="ORF">NQU54_05775</name>
</gene>
<dbReference type="InterPro" id="IPR036388">
    <property type="entry name" value="WH-like_DNA-bd_sf"/>
</dbReference>
<dbReference type="InterPro" id="IPR019888">
    <property type="entry name" value="Tscrpt_reg_AsnC-like"/>
</dbReference>
<dbReference type="Proteomes" id="UP001142400">
    <property type="component" value="Unassembled WGS sequence"/>
</dbReference>
<dbReference type="SMART" id="SM00344">
    <property type="entry name" value="HTH_ASNC"/>
    <property type="match status" value="2"/>
</dbReference>
<dbReference type="Pfam" id="PF13404">
    <property type="entry name" value="HTH_AsnC-type"/>
    <property type="match status" value="2"/>
</dbReference>
<evidence type="ECO:0000256" key="2">
    <source>
        <dbReference type="ARBA" id="ARBA00023125"/>
    </source>
</evidence>
<proteinExistence type="predicted"/>
<dbReference type="Pfam" id="PF22482">
    <property type="entry name" value="AsnC_trans_reg_3"/>
    <property type="match status" value="1"/>
</dbReference>
<name>A0A9X2RU06_STRMQ</name>
<keyword evidence="3" id="KW-0804">Transcription</keyword>
<keyword evidence="7" id="KW-1185">Reference proteome</keyword>
<sequence>MGSELRVVSEDQRTPEYGRSSTLSELEQQIIGLLQQNARASYAELARQLSVTEKTVRGKVTELLDTGIIEFTIVTDPAALGYGFAALIGVQVSGDADIVAMTRVFSAMHNVDYVVAATGRYPIYVEALTRDSLAMLNFVNGELRRVPGVTDIEVFPYLRLHYQEAQYSIARSEQKKATSGVRPSSLDDFGRRIVQLLSTDGRMSFRALAQKLEVAETTARQHVQRMTAQGVFRPICLVNPLRLGFRAVAWLAINAAPTATLTEVADMLAGTSRISYVAITAGRFDVFAEVVCADNAELMDFLEEYVRTSPLISAVETSIYMDLAYKPLTLLRPDADGDATMNGSRPEA</sequence>
<keyword evidence="1" id="KW-0805">Transcription regulation</keyword>
<dbReference type="GO" id="GO:0005829">
    <property type="term" value="C:cytosol"/>
    <property type="evidence" value="ECO:0007669"/>
    <property type="project" value="TreeGrafter"/>
</dbReference>
<protein>
    <submittedName>
        <fullName evidence="6">Lrp/AsnC family transcriptional regulator</fullName>
    </submittedName>
</protein>
<keyword evidence="2" id="KW-0238">DNA-binding</keyword>
<evidence type="ECO:0000259" key="5">
    <source>
        <dbReference type="PROSITE" id="PS50956"/>
    </source>
</evidence>
<organism evidence="6 7">
    <name type="scientific">Streptomyces malaysiensis subsp. samsunensis</name>
    <dbReference type="NCBI Taxonomy" id="459658"/>
    <lineage>
        <taxon>Bacteria</taxon>
        <taxon>Bacillati</taxon>
        <taxon>Actinomycetota</taxon>
        <taxon>Actinomycetes</taxon>
        <taxon>Kitasatosporales</taxon>
        <taxon>Streptomycetaceae</taxon>
        <taxon>Streptomyces</taxon>
        <taxon>Streptomyces violaceusniger group</taxon>
    </lineage>
</organism>
<dbReference type="AlphaFoldDB" id="A0A9X2RU06"/>
<dbReference type="GO" id="GO:0043200">
    <property type="term" value="P:response to amino acid"/>
    <property type="evidence" value="ECO:0007669"/>
    <property type="project" value="TreeGrafter"/>
</dbReference>
<feature type="domain" description="HTH asnC-type" evidence="5">
    <location>
        <begin position="186"/>
        <end position="246"/>
    </location>
</feature>
<evidence type="ECO:0000256" key="1">
    <source>
        <dbReference type="ARBA" id="ARBA00023015"/>
    </source>
</evidence>
<dbReference type="SUPFAM" id="SSF46785">
    <property type="entry name" value="Winged helix' DNA-binding domain"/>
    <property type="match status" value="2"/>
</dbReference>
<dbReference type="Gene3D" id="1.10.10.10">
    <property type="entry name" value="Winged helix-like DNA-binding domain superfamily/Winged helix DNA-binding domain"/>
    <property type="match status" value="2"/>
</dbReference>
<dbReference type="InterPro" id="IPR000485">
    <property type="entry name" value="AsnC-type_HTH_dom"/>
</dbReference>
<dbReference type="PROSITE" id="PS50956">
    <property type="entry name" value="HTH_ASNC_2"/>
    <property type="match status" value="2"/>
</dbReference>
<dbReference type="EMBL" id="JANIIC010000004">
    <property type="protein sequence ID" value="MCQ8828600.1"/>
    <property type="molecule type" value="Genomic_DNA"/>
</dbReference>
<reference evidence="6" key="1">
    <citation type="submission" date="2022-06" db="EMBL/GenBank/DDBJ databases">
        <title>WGS of actinobacteria.</title>
        <authorList>
            <person name="Thawai C."/>
        </authorList>
    </citation>
    <scope>NUCLEOTIDE SEQUENCE</scope>
    <source>
        <strain evidence="6">DSM 42010</strain>
    </source>
</reference>